<gene>
    <name evidence="8" type="ORF">MUK42_30883</name>
</gene>
<protein>
    <submittedName>
        <fullName evidence="8">Uncharacterized protein</fullName>
    </submittedName>
</protein>
<evidence type="ECO:0000313" key="9">
    <source>
        <dbReference type="Proteomes" id="UP001055439"/>
    </source>
</evidence>
<keyword evidence="5 7" id="KW-0472">Membrane</keyword>
<evidence type="ECO:0000256" key="6">
    <source>
        <dbReference type="ARBA" id="ARBA00029467"/>
    </source>
</evidence>
<dbReference type="Pfam" id="PF06749">
    <property type="entry name" value="DUF1218"/>
    <property type="match status" value="1"/>
</dbReference>
<feature type="non-terminal residue" evidence="8">
    <location>
        <position position="1"/>
    </location>
</feature>
<dbReference type="EMBL" id="CP097506">
    <property type="protein sequence ID" value="URD94543.1"/>
    <property type="molecule type" value="Genomic_DNA"/>
</dbReference>
<dbReference type="PANTHER" id="PTHR31769">
    <property type="entry name" value="OS07G0462200 PROTEIN-RELATED"/>
    <property type="match status" value="1"/>
</dbReference>
<comment type="subcellular location">
    <subcellularLocation>
        <location evidence="1">Endomembrane system</location>
        <topology evidence="1">Multi-pass membrane protein</topology>
    </subcellularLocation>
</comment>
<feature type="transmembrane region" description="Helical" evidence="7">
    <location>
        <begin position="27"/>
        <end position="49"/>
    </location>
</feature>
<dbReference type="Proteomes" id="UP001055439">
    <property type="component" value="Chromosome 4"/>
</dbReference>
<keyword evidence="2 7" id="KW-0812">Transmembrane</keyword>
<keyword evidence="4 7" id="KW-1133">Transmembrane helix</keyword>
<feature type="transmembrane region" description="Helical" evidence="7">
    <location>
        <begin position="108"/>
        <end position="131"/>
    </location>
</feature>
<name>A0A9E7JV52_9LILI</name>
<evidence type="ECO:0000256" key="4">
    <source>
        <dbReference type="ARBA" id="ARBA00022989"/>
    </source>
</evidence>
<dbReference type="InterPro" id="IPR009606">
    <property type="entry name" value="DEAL/Modifying_wall_lignin1/2"/>
</dbReference>
<accession>A0A9E7JV52</accession>
<evidence type="ECO:0000256" key="1">
    <source>
        <dbReference type="ARBA" id="ARBA00004127"/>
    </source>
</evidence>
<dbReference type="GO" id="GO:0012505">
    <property type="term" value="C:endomembrane system"/>
    <property type="evidence" value="ECO:0007669"/>
    <property type="project" value="UniProtKB-SubCell"/>
</dbReference>
<keyword evidence="9" id="KW-1185">Reference proteome</keyword>
<proteinExistence type="inferred from homology"/>
<dbReference type="InterPro" id="IPR052222">
    <property type="entry name" value="DESIGUAL"/>
</dbReference>
<organism evidence="8 9">
    <name type="scientific">Musa troglodytarum</name>
    <name type="common">fe'i banana</name>
    <dbReference type="NCBI Taxonomy" id="320322"/>
    <lineage>
        <taxon>Eukaryota</taxon>
        <taxon>Viridiplantae</taxon>
        <taxon>Streptophyta</taxon>
        <taxon>Embryophyta</taxon>
        <taxon>Tracheophyta</taxon>
        <taxon>Spermatophyta</taxon>
        <taxon>Magnoliopsida</taxon>
        <taxon>Liliopsida</taxon>
        <taxon>Zingiberales</taxon>
        <taxon>Musaceae</taxon>
        <taxon>Musa</taxon>
    </lineage>
</organism>
<evidence type="ECO:0000313" key="8">
    <source>
        <dbReference type="EMBL" id="URD94543.1"/>
    </source>
</evidence>
<keyword evidence="3" id="KW-0732">Signal</keyword>
<evidence type="ECO:0000256" key="2">
    <source>
        <dbReference type="ARBA" id="ARBA00022692"/>
    </source>
</evidence>
<reference evidence="8" key="1">
    <citation type="submission" date="2022-05" db="EMBL/GenBank/DDBJ databases">
        <title>The Musa troglodytarum L. genome provides insights into the mechanism of non-climacteric behaviour and enrichment of carotenoids.</title>
        <authorList>
            <person name="Wang J."/>
        </authorList>
    </citation>
    <scope>NUCLEOTIDE SEQUENCE</scope>
    <source>
        <tissue evidence="8">Leaf</tissue>
    </source>
</reference>
<evidence type="ECO:0000256" key="3">
    <source>
        <dbReference type="ARBA" id="ARBA00022729"/>
    </source>
</evidence>
<dbReference type="OrthoDB" id="678343at2759"/>
<evidence type="ECO:0000256" key="7">
    <source>
        <dbReference type="SAM" id="Phobius"/>
    </source>
</evidence>
<comment type="similarity">
    <text evidence="6">Belongs to the DESIGUAL family.</text>
</comment>
<dbReference type="AlphaFoldDB" id="A0A9E7JV52"/>
<evidence type="ECO:0000256" key="5">
    <source>
        <dbReference type="ARBA" id="ARBA00023136"/>
    </source>
</evidence>
<sequence>TVQASEVEAAAGGECIYRNSPALALGLISTLALMIAQAIINSVAGCICFKKHAQPSGSNRTVSFCIKVDLNHLFIVKYNIICSGAAFNEQRGKEGKSFCGGDCYVVKPGVFTGGALLSLASVALGIIYHVALLSKTARAWDPQQNEGIAMGRVPAQATPVFVHEDTYNQPAAIPLKTILSSVGNSDCCCFWWRVDCTRIPSRICSSH</sequence>